<dbReference type="EMBL" id="JANCLT010000004">
    <property type="protein sequence ID" value="MCP8968930.1"/>
    <property type="molecule type" value="Genomic_DNA"/>
</dbReference>
<dbReference type="PANTHER" id="PTHR42951">
    <property type="entry name" value="METALLO-BETA-LACTAMASE DOMAIN-CONTAINING"/>
    <property type="match status" value="1"/>
</dbReference>
<keyword evidence="3" id="KW-1185">Reference proteome</keyword>
<dbReference type="InterPro" id="IPR050855">
    <property type="entry name" value="NDM-1-like"/>
</dbReference>
<dbReference type="Proteomes" id="UP001156102">
    <property type="component" value="Unassembled WGS sequence"/>
</dbReference>
<dbReference type="RefSeq" id="WP_254758922.1">
    <property type="nucleotide sequence ID" value="NZ_JANCLT010000004.1"/>
</dbReference>
<dbReference type="CDD" id="cd07726">
    <property type="entry name" value="ST1585-like_MBL-fold"/>
    <property type="match status" value="1"/>
</dbReference>
<comment type="caution">
    <text evidence="2">The sequence shown here is derived from an EMBL/GenBank/DDBJ whole genome shotgun (WGS) entry which is preliminary data.</text>
</comment>
<gene>
    <name evidence="2" type="ORF">NK662_10310</name>
</gene>
<protein>
    <submittedName>
        <fullName evidence="2">MBL fold metallo-hydrolase</fullName>
    </submittedName>
</protein>
<evidence type="ECO:0000259" key="1">
    <source>
        <dbReference type="SMART" id="SM00849"/>
    </source>
</evidence>
<evidence type="ECO:0000313" key="3">
    <source>
        <dbReference type="Proteomes" id="UP001156102"/>
    </source>
</evidence>
<dbReference type="InterPro" id="IPR001279">
    <property type="entry name" value="Metallo-B-lactamas"/>
</dbReference>
<dbReference type="PANTHER" id="PTHR42951:SF22">
    <property type="entry name" value="METALLO BETA-LACTAMASE SUPERFAMILY LIPOPROTEIN"/>
    <property type="match status" value="1"/>
</dbReference>
<dbReference type="InterPro" id="IPR036866">
    <property type="entry name" value="RibonucZ/Hydroxyglut_hydro"/>
</dbReference>
<accession>A0AA41X8P7</accession>
<dbReference type="Gene3D" id="3.60.15.10">
    <property type="entry name" value="Ribonuclease Z/Hydroxyacylglutathione hydrolase-like"/>
    <property type="match status" value="1"/>
</dbReference>
<sequence length="313" mass="34609">MGERLYIIDDYDLGEPERTGTYVLLEEKVTIVETCASPSLPYILKGLGELGVSLSDVAYIIVTHVHLDHAGGAGLLMEKCPNAKLIVHPRGARHLIDPVKLIQGARAVYGEQFDRLFDPIVPIPEERVMTVQDGETLQISDARTLTFYHTPGHALHHIGIHDSLTNGIFTGDTIGIFYQGLGDFELYLPSTSPTQFQPDAMLASLERIRSLHVDRIYFGHYGMSVNVQEVYRQVAAWLPQFLEMGQSVFAAQTDFPAASAELAKVMLARVHEFLSENGAEVSESAQNVLRLDMEVSAMGLIDYLVKQAQAEKA</sequence>
<name>A0AA41X8P7_9BACI</name>
<organism evidence="2 3">
    <name type="scientific">Ectobacillus ponti</name>
    <dbReference type="NCBI Taxonomy" id="2961894"/>
    <lineage>
        <taxon>Bacteria</taxon>
        <taxon>Bacillati</taxon>
        <taxon>Bacillota</taxon>
        <taxon>Bacilli</taxon>
        <taxon>Bacillales</taxon>
        <taxon>Bacillaceae</taxon>
        <taxon>Ectobacillus</taxon>
    </lineage>
</organism>
<dbReference type="InterPro" id="IPR037482">
    <property type="entry name" value="ST1585_MBL-fold"/>
</dbReference>
<feature type="domain" description="Metallo-beta-lactamase" evidence="1">
    <location>
        <begin position="19"/>
        <end position="220"/>
    </location>
</feature>
<dbReference type="SMART" id="SM00849">
    <property type="entry name" value="Lactamase_B"/>
    <property type="match status" value="1"/>
</dbReference>
<dbReference type="AlphaFoldDB" id="A0AA41X8P7"/>
<reference evidence="2" key="1">
    <citation type="submission" date="2022-07" db="EMBL/GenBank/DDBJ databases">
        <authorList>
            <person name="Li W.-J."/>
            <person name="Deng Q.-Q."/>
        </authorList>
    </citation>
    <scope>NUCLEOTIDE SEQUENCE</scope>
    <source>
        <strain evidence="2">SYSU M60031</strain>
    </source>
</reference>
<evidence type="ECO:0000313" key="2">
    <source>
        <dbReference type="EMBL" id="MCP8968930.1"/>
    </source>
</evidence>
<dbReference type="SUPFAM" id="SSF56281">
    <property type="entry name" value="Metallo-hydrolase/oxidoreductase"/>
    <property type="match status" value="1"/>
</dbReference>
<proteinExistence type="predicted"/>
<dbReference type="Pfam" id="PF00753">
    <property type="entry name" value="Lactamase_B"/>
    <property type="match status" value="1"/>
</dbReference>